<gene>
    <name evidence="1" type="ORF">HCN51_45935</name>
</gene>
<name>A0ABX1BLN6_9ACTN</name>
<keyword evidence="2" id="KW-1185">Reference proteome</keyword>
<protein>
    <recommendedName>
        <fullName evidence="3">ABM domain-containing protein</fullName>
    </recommendedName>
</protein>
<sequence length="106" mass="11298">MYAVVRVYTTKSGSAEEVFKQVGAEFADRIPEQVGALLYTAVDTGDGSALTVTFFADEQAADRSESAVAQVQQSLNTRFGIEEAGVRRGPVMVSRADPAVARPVTI</sequence>
<evidence type="ECO:0000313" key="1">
    <source>
        <dbReference type="EMBL" id="NJP96691.1"/>
    </source>
</evidence>
<dbReference type="Proteomes" id="UP000696294">
    <property type="component" value="Unassembled WGS sequence"/>
</dbReference>
<evidence type="ECO:0008006" key="3">
    <source>
        <dbReference type="Google" id="ProtNLM"/>
    </source>
</evidence>
<organism evidence="1 2">
    <name type="scientific">Nonomuraea composti</name>
    <dbReference type="NCBI Taxonomy" id="2720023"/>
    <lineage>
        <taxon>Bacteria</taxon>
        <taxon>Bacillati</taxon>
        <taxon>Actinomycetota</taxon>
        <taxon>Actinomycetes</taxon>
        <taxon>Streptosporangiales</taxon>
        <taxon>Streptosporangiaceae</taxon>
        <taxon>Nonomuraea</taxon>
    </lineage>
</organism>
<evidence type="ECO:0000313" key="2">
    <source>
        <dbReference type="Proteomes" id="UP000696294"/>
    </source>
</evidence>
<proteinExistence type="predicted"/>
<dbReference type="RefSeq" id="WP_168018226.1">
    <property type="nucleotide sequence ID" value="NZ_JAATEP010000053.1"/>
</dbReference>
<reference evidence="1 2" key="1">
    <citation type="submission" date="2020-03" db="EMBL/GenBank/DDBJ databases">
        <title>WGS of actinomycetes isolated from Thailand.</title>
        <authorList>
            <person name="Thawai C."/>
        </authorList>
    </citation>
    <scope>NUCLEOTIDE SEQUENCE [LARGE SCALE GENOMIC DNA]</scope>
    <source>
        <strain evidence="1 2">FMUSA5-5</strain>
    </source>
</reference>
<comment type="caution">
    <text evidence="1">The sequence shown here is derived from an EMBL/GenBank/DDBJ whole genome shotgun (WGS) entry which is preliminary data.</text>
</comment>
<accession>A0ABX1BLN6</accession>
<dbReference type="EMBL" id="JAATEP010000053">
    <property type="protein sequence ID" value="NJP96691.1"/>
    <property type="molecule type" value="Genomic_DNA"/>
</dbReference>